<reference evidence="1 2" key="1">
    <citation type="submission" date="2013-09" db="EMBL/GenBank/DDBJ databases">
        <authorList>
            <person name="Zeng Z."/>
            <person name="Chen C."/>
        </authorList>
    </citation>
    <scope>NUCLEOTIDE SEQUENCE [LARGE SCALE GENOMIC DNA]</scope>
    <source>
        <strain evidence="1 2">WB 4.1-42</strain>
    </source>
</reference>
<keyword evidence="2" id="KW-1185">Reference proteome</keyword>
<organism evidence="1 2">
    <name type="scientific">Flavobacterium subsaxonicum WB 4.1-42 = DSM 21790</name>
    <dbReference type="NCBI Taxonomy" id="1121898"/>
    <lineage>
        <taxon>Bacteria</taxon>
        <taxon>Pseudomonadati</taxon>
        <taxon>Bacteroidota</taxon>
        <taxon>Flavobacteriia</taxon>
        <taxon>Flavobacteriales</taxon>
        <taxon>Flavobacteriaceae</taxon>
        <taxon>Flavobacterium</taxon>
    </lineage>
</organism>
<evidence type="ECO:0000313" key="1">
    <source>
        <dbReference type="EMBL" id="KGO94977.1"/>
    </source>
</evidence>
<dbReference type="STRING" id="1121898.GCA_000422725_00946"/>
<dbReference type="Proteomes" id="UP000030111">
    <property type="component" value="Unassembled WGS sequence"/>
</dbReference>
<accession>A0A0A2MQL4</accession>
<dbReference type="AlphaFoldDB" id="A0A0A2MQL4"/>
<protein>
    <submittedName>
        <fullName evidence="1">Uncharacterized protein</fullName>
    </submittedName>
</protein>
<name>A0A0A2MQL4_9FLAO</name>
<comment type="caution">
    <text evidence="1">The sequence shown here is derived from an EMBL/GenBank/DDBJ whole genome shotgun (WGS) entry which is preliminary data.</text>
</comment>
<dbReference type="EMBL" id="JRLY01000001">
    <property type="protein sequence ID" value="KGO94977.1"/>
    <property type="molecule type" value="Genomic_DNA"/>
</dbReference>
<evidence type="ECO:0000313" key="2">
    <source>
        <dbReference type="Proteomes" id="UP000030111"/>
    </source>
</evidence>
<gene>
    <name evidence="1" type="ORF">Q766_02375</name>
</gene>
<sequence>MDVSNTIIMKKIENYQLHIENFKILSNGADGGHRYIVTEMQYKGSLKRVSVFLNDKTDENRLVENAPVTVVGQFTDDGNTDLLISRAKII</sequence>
<proteinExistence type="predicted"/>